<dbReference type="InterPro" id="IPR019819">
    <property type="entry name" value="Carboxylesterase_B_CS"/>
</dbReference>
<dbReference type="InterPro" id="IPR029058">
    <property type="entry name" value="AB_hydrolase_fold"/>
</dbReference>
<dbReference type="InterPro" id="IPR050654">
    <property type="entry name" value="AChE-related_enzymes"/>
</dbReference>
<evidence type="ECO:0000259" key="5">
    <source>
        <dbReference type="Pfam" id="PF00135"/>
    </source>
</evidence>
<evidence type="ECO:0000256" key="3">
    <source>
        <dbReference type="ARBA" id="ARBA00022801"/>
    </source>
</evidence>
<dbReference type="EMBL" id="JAIZAY010000009">
    <property type="protein sequence ID" value="KAJ8036047.1"/>
    <property type="molecule type" value="Genomic_DNA"/>
</dbReference>
<accession>A0A9Q1C015</accession>
<gene>
    <name evidence="6" type="ORF">HOLleu_19909</name>
</gene>
<organism evidence="6 7">
    <name type="scientific">Holothuria leucospilota</name>
    <name type="common">Black long sea cucumber</name>
    <name type="synonym">Mertensiothuria leucospilota</name>
    <dbReference type="NCBI Taxonomy" id="206669"/>
    <lineage>
        <taxon>Eukaryota</taxon>
        <taxon>Metazoa</taxon>
        <taxon>Echinodermata</taxon>
        <taxon>Eleutherozoa</taxon>
        <taxon>Echinozoa</taxon>
        <taxon>Holothuroidea</taxon>
        <taxon>Aspidochirotacea</taxon>
        <taxon>Aspidochirotida</taxon>
        <taxon>Holothuriidae</taxon>
        <taxon>Holothuria</taxon>
    </lineage>
</organism>
<dbReference type="InterPro" id="IPR000997">
    <property type="entry name" value="Cholinesterase"/>
</dbReference>
<keyword evidence="3" id="KW-0378">Hydrolase</keyword>
<dbReference type="PRINTS" id="PR00878">
    <property type="entry name" value="CHOLNESTRASE"/>
</dbReference>
<dbReference type="SUPFAM" id="SSF53474">
    <property type="entry name" value="alpha/beta-Hydrolases"/>
    <property type="match status" value="1"/>
</dbReference>
<comment type="similarity">
    <text evidence="1">Belongs to the type-B carboxylesterase/lipase family.</text>
</comment>
<feature type="domain" description="Carboxylesterase type B" evidence="5">
    <location>
        <begin position="8"/>
        <end position="508"/>
    </location>
</feature>
<name>A0A9Q1C015_HOLLE</name>
<dbReference type="Proteomes" id="UP001152320">
    <property type="component" value="Chromosome 9"/>
</dbReference>
<dbReference type="Gene3D" id="3.40.50.1820">
    <property type="entry name" value="alpha/beta hydrolase"/>
    <property type="match status" value="1"/>
</dbReference>
<keyword evidence="2" id="KW-0719">Serine esterase</keyword>
<dbReference type="GO" id="GO:0004104">
    <property type="term" value="F:cholinesterase activity"/>
    <property type="evidence" value="ECO:0007669"/>
    <property type="project" value="InterPro"/>
</dbReference>
<sequence>MKFGNFLFFQGIPYGEPPERFRPPVKRRPWTGEWNATSYGNSCFQTARRGVLSFTPLTLSEDCLYLNVYAPNETSSKLPVMVFIHGGGFISGSSMDDTYSGLPMAAIGQVVVVTLNYRLGVFGFLATGDDAASGNYGLLDQVEALRWVRRNIEAFGGDSTQITIYGESVGATCVDLHLVSKQSRDLFDQAILESGSSNTFYAYNDNYERLRSNAFALGEAVSCTTSDTYELVECLKQVDAEVLEEASLQFGPSMIPTKDGVFLDDSPTNLFKRGDFKKGPVLMGFNKDDGALGMMFEFPRYLIRRDAPPVNRETFDTLVENFITSYSGEKDDLAESAVKQQYTDWSEFDDTKYDYFEDSVQIYTDMVFSSPMTQVAITRQRAFQTVYMYMMTHVPTSSVFKNNGIGPGWLGAGHAEELQFVFGYPFLPELYEFHGDMTEDEIAMSVQFIRFWSNFAKTGDPSRNSSSDPPGTGRWAWPKYTETERKYKDLSLDMSTGSNLKVEESAFWNNFMQQLQINTGRISLYSDEKPYV</sequence>
<reference evidence="6" key="1">
    <citation type="submission" date="2021-10" db="EMBL/GenBank/DDBJ databases">
        <title>Tropical sea cucumber genome reveals ecological adaptation and Cuvierian tubules defense mechanism.</title>
        <authorList>
            <person name="Chen T."/>
        </authorList>
    </citation>
    <scope>NUCLEOTIDE SEQUENCE</scope>
    <source>
        <strain evidence="6">Nanhai2018</strain>
        <tissue evidence="6">Muscle</tissue>
    </source>
</reference>
<dbReference type="PROSITE" id="PS00941">
    <property type="entry name" value="CARBOXYLESTERASE_B_2"/>
    <property type="match status" value="1"/>
</dbReference>
<dbReference type="Pfam" id="PF00135">
    <property type="entry name" value="COesterase"/>
    <property type="match status" value="1"/>
</dbReference>
<keyword evidence="7" id="KW-1185">Reference proteome</keyword>
<dbReference type="PANTHER" id="PTHR43918">
    <property type="entry name" value="ACETYLCHOLINESTERASE"/>
    <property type="match status" value="1"/>
</dbReference>
<dbReference type="InterPro" id="IPR002018">
    <property type="entry name" value="CarbesteraseB"/>
</dbReference>
<evidence type="ECO:0000313" key="6">
    <source>
        <dbReference type="EMBL" id="KAJ8036047.1"/>
    </source>
</evidence>
<dbReference type="FunFam" id="3.40.50.1820:FF:000029">
    <property type="entry name" value="Acetylcholinesterase"/>
    <property type="match status" value="1"/>
</dbReference>
<proteinExistence type="inferred from homology"/>
<keyword evidence="4" id="KW-1015">Disulfide bond</keyword>
<dbReference type="OrthoDB" id="19653at2759"/>
<protein>
    <submittedName>
        <fullName evidence="6">Acetylcholinesterase</fullName>
    </submittedName>
</protein>
<evidence type="ECO:0000256" key="1">
    <source>
        <dbReference type="ARBA" id="ARBA00005964"/>
    </source>
</evidence>
<evidence type="ECO:0000256" key="2">
    <source>
        <dbReference type="ARBA" id="ARBA00022487"/>
    </source>
</evidence>
<evidence type="ECO:0000313" key="7">
    <source>
        <dbReference type="Proteomes" id="UP001152320"/>
    </source>
</evidence>
<comment type="caution">
    <text evidence="6">The sequence shown here is derived from an EMBL/GenBank/DDBJ whole genome shotgun (WGS) entry which is preliminary data.</text>
</comment>
<evidence type="ECO:0000256" key="4">
    <source>
        <dbReference type="ARBA" id="ARBA00023157"/>
    </source>
</evidence>
<dbReference type="AlphaFoldDB" id="A0A9Q1C015"/>
<dbReference type="PANTHER" id="PTHR43918:SF4">
    <property type="entry name" value="CARBOXYLIC ESTER HYDROLASE"/>
    <property type="match status" value="1"/>
</dbReference>